<dbReference type="SUPFAM" id="SSF55729">
    <property type="entry name" value="Acyl-CoA N-acyltransferases (Nat)"/>
    <property type="match status" value="1"/>
</dbReference>
<proteinExistence type="predicted"/>
<sequence length="214" mass="24516">MKTDLLFESCPFITSANITLSRIGVTDCDALWEIMSDTELYRYERESPAQARVQAEYKTEEADVLFQQRKSVVLGVYANTDLTHLIGWIEICGVNPELNMLQLRFLFGRRCVGTEFPAEAVGALCRYLFEMVRVNRVQVTCLAENVDKQRILEKSGFVREGVLRECHRWENRGVVNVAFYAMLASDYLFLKNTRTVVAGSTPLDSQEQRPQVEE</sequence>
<keyword evidence="3" id="KW-1185">Reference proteome</keyword>
<protein>
    <submittedName>
        <fullName evidence="2">GNAT family N-acetyltransferase</fullName>
    </submittedName>
</protein>
<feature type="domain" description="N-acetyltransferase" evidence="1">
    <location>
        <begin position="18"/>
        <end position="158"/>
    </location>
</feature>
<comment type="caution">
    <text evidence="2">The sequence shown here is derived from an EMBL/GenBank/DDBJ whole genome shotgun (WGS) entry which is preliminary data.</text>
</comment>
<dbReference type="Pfam" id="PF13302">
    <property type="entry name" value="Acetyltransf_3"/>
    <property type="match status" value="1"/>
</dbReference>
<dbReference type="Proteomes" id="UP001299220">
    <property type="component" value="Unassembled WGS sequence"/>
</dbReference>
<dbReference type="PANTHER" id="PTHR43441:SF11">
    <property type="entry name" value="RIBOSOMAL-PROTEIN-SERINE ACETYLTRANSFERASE"/>
    <property type="match status" value="1"/>
</dbReference>
<evidence type="ECO:0000313" key="2">
    <source>
        <dbReference type="EMBL" id="MCF2652215.1"/>
    </source>
</evidence>
<evidence type="ECO:0000313" key="3">
    <source>
        <dbReference type="Proteomes" id="UP001299220"/>
    </source>
</evidence>
<dbReference type="RefSeq" id="WP_235323278.1">
    <property type="nucleotide sequence ID" value="NZ_JAFBIT010000002.1"/>
</dbReference>
<evidence type="ECO:0000259" key="1">
    <source>
        <dbReference type="Pfam" id="PF13302"/>
    </source>
</evidence>
<dbReference type="InterPro" id="IPR016181">
    <property type="entry name" value="Acyl_CoA_acyltransferase"/>
</dbReference>
<name>A0ABS9CPE7_9FIRM</name>
<dbReference type="InterPro" id="IPR051908">
    <property type="entry name" value="Ribosomal_N-acetyltransferase"/>
</dbReference>
<dbReference type="PANTHER" id="PTHR43441">
    <property type="entry name" value="RIBOSOMAL-PROTEIN-SERINE ACETYLTRANSFERASE"/>
    <property type="match status" value="1"/>
</dbReference>
<dbReference type="Gene3D" id="3.40.630.30">
    <property type="match status" value="1"/>
</dbReference>
<organism evidence="2 3">
    <name type="scientific">Anaeromassilibacillus senegalensis</name>
    <dbReference type="NCBI Taxonomy" id="1673717"/>
    <lineage>
        <taxon>Bacteria</taxon>
        <taxon>Bacillati</taxon>
        <taxon>Bacillota</taxon>
        <taxon>Clostridia</taxon>
        <taxon>Eubacteriales</taxon>
        <taxon>Acutalibacteraceae</taxon>
        <taxon>Anaeromassilibacillus</taxon>
    </lineage>
</organism>
<accession>A0ABS9CPE7</accession>
<dbReference type="InterPro" id="IPR000182">
    <property type="entry name" value="GNAT_dom"/>
</dbReference>
<reference evidence="2 3" key="1">
    <citation type="submission" date="2020-12" db="EMBL/GenBank/DDBJ databases">
        <title>Whole genome sequences of gut porcine anaerobes.</title>
        <authorList>
            <person name="Kubasova T."/>
            <person name="Jahodarova E."/>
            <person name="Rychlik I."/>
        </authorList>
    </citation>
    <scope>NUCLEOTIDE SEQUENCE [LARGE SCALE GENOMIC DNA]</scope>
    <source>
        <strain evidence="2 3">An867</strain>
    </source>
</reference>
<gene>
    <name evidence="2" type="ORF">JQM67_06340</name>
</gene>
<dbReference type="EMBL" id="JAFBIT010000002">
    <property type="protein sequence ID" value="MCF2652215.1"/>
    <property type="molecule type" value="Genomic_DNA"/>
</dbReference>